<accession>A0A8H9F9R3</accession>
<dbReference type="AlphaFoldDB" id="A0A8H9F9R3"/>
<protein>
    <submittedName>
        <fullName evidence="1">Uncharacterized protein</fullName>
    </submittedName>
</protein>
<comment type="caution">
    <text evidence="1">The sequence shown here is derived from an EMBL/GenBank/DDBJ whole genome shotgun (WGS) entry which is preliminary data.</text>
</comment>
<evidence type="ECO:0000313" key="1">
    <source>
        <dbReference type="EMBL" id="GFO99673.1"/>
    </source>
</evidence>
<proteinExistence type="predicted"/>
<reference evidence="1" key="1">
    <citation type="submission" date="2020-07" db="EMBL/GenBank/DDBJ databases">
        <title>Draft genome sequence of Lactobacillus helveticus strain H-8.</title>
        <authorList>
            <person name="Endo A."/>
            <person name="Maeno S."/>
            <person name="Kido Y."/>
        </authorList>
    </citation>
    <scope>NUCLEOTIDE SEQUENCE</scope>
    <source>
        <strain evidence="1">H-8</strain>
    </source>
</reference>
<organism evidence="1 2">
    <name type="scientific">Lactobacillus helveticus</name>
    <name type="common">Lactobacillus suntoryeus</name>
    <dbReference type="NCBI Taxonomy" id="1587"/>
    <lineage>
        <taxon>Bacteria</taxon>
        <taxon>Bacillati</taxon>
        <taxon>Bacillota</taxon>
        <taxon>Bacilli</taxon>
        <taxon>Lactobacillales</taxon>
        <taxon>Lactobacillaceae</taxon>
        <taxon>Lactobacillus</taxon>
    </lineage>
</organism>
<sequence length="74" mass="8554">MQAVTQADIIKDVEEVEIKLTSINISKFLSPELYYYWKLERFSICRGVSPNNGCLQNSNSLKVTFYVKIRTSEC</sequence>
<evidence type="ECO:0000313" key="2">
    <source>
        <dbReference type="Proteomes" id="UP000618094"/>
    </source>
</evidence>
<name>A0A8H9F9R3_LACHE</name>
<dbReference type="EMBL" id="BLYO01000308">
    <property type="protein sequence ID" value="GFO99673.1"/>
    <property type="molecule type" value="Genomic_DNA"/>
</dbReference>
<dbReference type="Proteomes" id="UP000618094">
    <property type="component" value="Unassembled WGS sequence"/>
</dbReference>
<gene>
    <name evidence="1" type="ORF">LHEH8_14290</name>
</gene>